<comment type="caution">
    <text evidence="2">The sequence shown here is derived from an EMBL/GenBank/DDBJ whole genome shotgun (WGS) entry which is preliminary data.</text>
</comment>
<dbReference type="RefSeq" id="WP_204031011.1">
    <property type="nucleotide sequence ID" value="NZ_BOOW01000041.1"/>
</dbReference>
<dbReference type="EMBL" id="BOOW01000041">
    <property type="protein sequence ID" value="GII95981.1"/>
    <property type="molecule type" value="Genomic_DNA"/>
</dbReference>
<dbReference type="Proteomes" id="UP000606172">
    <property type="component" value="Unassembled WGS sequence"/>
</dbReference>
<dbReference type="AlphaFoldDB" id="A0A919RPF0"/>
<evidence type="ECO:0000313" key="3">
    <source>
        <dbReference type="Proteomes" id="UP000606172"/>
    </source>
</evidence>
<gene>
    <name evidence="2" type="ORF">Ssi02_62120</name>
</gene>
<keyword evidence="3" id="KW-1185">Reference proteome</keyword>
<evidence type="ECO:0000313" key="2">
    <source>
        <dbReference type="EMBL" id="GII95981.1"/>
    </source>
</evidence>
<organism evidence="2 3">
    <name type="scientific">Sinosporangium siamense</name>
    <dbReference type="NCBI Taxonomy" id="1367973"/>
    <lineage>
        <taxon>Bacteria</taxon>
        <taxon>Bacillati</taxon>
        <taxon>Actinomycetota</taxon>
        <taxon>Actinomycetes</taxon>
        <taxon>Streptosporangiales</taxon>
        <taxon>Streptosporangiaceae</taxon>
        <taxon>Sinosporangium</taxon>
    </lineage>
</organism>
<name>A0A919RPF0_9ACTN</name>
<feature type="region of interest" description="Disordered" evidence="1">
    <location>
        <begin position="30"/>
        <end position="53"/>
    </location>
</feature>
<protein>
    <submittedName>
        <fullName evidence="2">Uncharacterized protein</fullName>
    </submittedName>
</protein>
<evidence type="ECO:0000256" key="1">
    <source>
        <dbReference type="SAM" id="MobiDB-lite"/>
    </source>
</evidence>
<accession>A0A919RPF0</accession>
<reference evidence="2" key="1">
    <citation type="submission" date="2021-01" db="EMBL/GenBank/DDBJ databases">
        <title>Whole genome shotgun sequence of Sinosporangium siamense NBRC 109515.</title>
        <authorList>
            <person name="Komaki H."/>
            <person name="Tamura T."/>
        </authorList>
    </citation>
    <scope>NUCLEOTIDE SEQUENCE</scope>
    <source>
        <strain evidence="2">NBRC 109515</strain>
    </source>
</reference>
<proteinExistence type="predicted"/>
<sequence length="53" mass="5379">MTAGPDPVGVPIRLQTWLERVTGLAGACRPAGNAPLPVQDGDQPDADAAGNLQ</sequence>